<sequence length="112" mass="12999">MGVLYRVSKNIISRKKSFQYVVPAALREEVLQGVHDEAGHQGQQRTLSLARQRFYWHGLDKDVKEYVQCCRRCVFSKSPEPEARAPLESIVTTRPLELVCIDFWSAEDSRRC</sequence>
<dbReference type="PANTHER" id="PTHR37984">
    <property type="entry name" value="PROTEIN CBG26694"/>
    <property type="match status" value="1"/>
</dbReference>
<name>A0AAD7WNN7_9TELE</name>
<dbReference type="FunFam" id="1.10.340.70:FF:000001">
    <property type="entry name" value="Retrovirus-related Pol polyprotein from transposon gypsy-like Protein"/>
    <property type="match status" value="1"/>
</dbReference>
<dbReference type="EMBL" id="JAINUG010000062">
    <property type="protein sequence ID" value="KAJ8402704.1"/>
    <property type="molecule type" value="Genomic_DNA"/>
</dbReference>
<organism evidence="3 4">
    <name type="scientific">Aldrovandia affinis</name>
    <dbReference type="NCBI Taxonomy" id="143900"/>
    <lineage>
        <taxon>Eukaryota</taxon>
        <taxon>Metazoa</taxon>
        <taxon>Chordata</taxon>
        <taxon>Craniata</taxon>
        <taxon>Vertebrata</taxon>
        <taxon>Euteleostomi</taxon>
        <taxon>Actinopterygii</taxon>
        <taxon>Neopterygii</taxon>
        <taxon>Teleostei</taxon>
        <taxon>Notacanthiformes</taxon>
        <taxon>Halosauridae</taxon>
        <taxon>Aldrovandia</taxon>
    </lineage>
</organism>
<reference evidence="3" key="1">
    <citation type="journal article" date="2023" name="Science">
        <title>Genome structures resolve the early diversification of teleost fishes.</title>
        <authorList>
            <person name="Parey E."/>
            <person name="Louis A."/>
            <person name="Montfort J."/>
            <person name="Bouchez O."/>
            <person name="Roques C."/>
            <person name="Iampietro C."/>
            <person name="Lluch J."/>
            <person name="Castinel A."/>
            <person name="Donnadieu C."/>
            <person name="Desvignes T."/>
            <person name="Floi Bucao C."/>
            <person name="Jouanno E."/>
            <person name="Wen M."/>
            <person name="Mejri S."/>
            <person name="Dirks R."/>
            <person name="Jansen H."/>
            <person name="Henkel C."/>
            <person name="Chen W.J."/>
            <person name="Zahm M."/>
            <person name="Cabau C."/>
            <person name="Klopp C."/>
            <person name="Thompson A.W."/>
            <person name="Robinson-Rechavi M."/>
            <person name="Braasch I."/>
            <person name="Lecointre G."/>
            <person name="Bobe J."/>
            <person name="Postlethwait J.H."/>
            <person name="Berthelot C."/>
            <person name="Roest Crollius H."/>
            <person name="Guiguen Y."/>
        </authorList>
    </citation>
    <scope>NUCLEOTIDE SEQUENCE</scope>
    <source>
        <strain evidence="3">NC1722</strain>
    </source>
</reference>
<dbReference type="InterPro" id="IPR050951">
    <property type="entry name" value="Retrovirus_Pol_polyprotein"/>
</dbReference>
<dbReference type="Proteomes" id="UP001221898">
    <property type="component" value="Unassembled WGS sequence"/>
</dbReference>
<dbReference type="AlphaFoldDB" id="A0AAD7WNN7"/>
<dbReference type="PANTHER" id="PTHR37984:SF15">
    <property type="entry name" value="INTEGRASE CATALYTIC DOMAIN-CONTAINING PROTEIN"/>
    <property type="match status" value="1"/>
</dbReference>
<dbReference type="Gene3D" id="1.10.340.70">
    <property type="match status" value="1"/>
</dbReference>
<feature type="domain" description="Integrase zinc-binding" evidence="2">
    <location>
        <begin position="22"/>
        <end position="78"/>
    </location>
</feature>
<gene>
    <name evidence="3" type="ORF">AAFF_G00363760</name>
</gene>
<comment type="caution">
    <text evidence="3">The sequence shown here is derived from an EMBL/GenBank/DDBJ whole genome shotgun (WGS) entry which is preliminary data.</text>
</comment>
<accession>A0AAD7WNN7</accession>
<proteinExistence type="predicted"/>
<dbReference type="InterPro" id="IPR041588">
    <property type="entry name" value="Integrase_H2C2"/>
</dbReference>
<evidence type="ECO:0000313" key="4">
    <source>
        <dbReference type="Proteomes" id="UP001221898"/>
    </source>
</evidence>
<evidence type="ECO:0000259" key="2">
    <source>
        <dbReference type="Pfam" id="PF17921"/>
    </source>
</evidence>
<evidence type="ECO:0000313" key="3">
    <source>
        <dbReference type="EMBL" id="KAJ8402704.1"/>
    </source>
</evidence>
<evidence type="ECO:0000256" key="1">
    <source>
        <dbReference type="ARBA" id="ARBA00039658"/>
    </source>
</evidence>
<keyword evidence="4" id="KW-1185">Reference proteome</keyword>
<dbReference type="Pfam" id="PF17921">
    <property type="entry name" value="Integrase_H2C2"/>
    <property type="match status" value="1"/>
</dbReference>
<protein>
    <recommendedName>
        <fullName evidence="1">Gypsy retrotransposon integrase-like protein 1</fullName>
    </recommendedName>
</protein>